<dbReference type="GO" id="GO:0005789">
    <property type="term" value="C:endoplasmic reticulum membrane"/>
    <property type="evidence" value="ECO:0007669"/>
    <property type="project" value="UniProtKB-SubCell"/>
</dbReference>
<comment type="function">
    <text evidence="6">Fatty acyl-coenzyme A (CoA) diphosphatase that hydrolyzes fatty acyl-CoA to yield acyl-4'-phosphopantetheine and adenosine 3',5'-bisphosphate. Preferentially hydrolyzes unsaturated long-chain acyl-CoA substrates in the endoplasmic reticulum (ER) lumen. This catalytic activity is required for maintaining ER structure and for lipid droplets (LDs) biogenesis, which are lipid storage organelles involved in maintaining lipid and energy homeostasis. May directly bind to diacylglycerol (DAGs) and triacylglycerol, which is also important for LD biogenesis. May support directional budding of nacent LDs from the ER into the cytosol by reducing DAG levels at sites of LD formation. May play a role in the regulation of cell morphology and cytoskeletal organization. Involved in phospholipid biosynthesis.</text>
</comment>
<keyword evidence="5 6" id="KW-0472">Membrane</keyword>
<gene>
    <name evidence="6" type="primary">SCS3</name>
    <name evidence="6" type="synonym">FIT2B</name>
    <name evidence="8" type="ORF">AOCH_000996</name>
</gene>
<feature type="transmembrane region" description="Helical" evidence="7">
    <location>
        <begin position="227"/>
        <end position="251"/>
    </location>
</feature>
<feature type="active site" evidence="6">
    <location>
        <position position="548"/>
    </location>
</feature>
<feature type="transmembrane region" description="Helical" evidence="7">
    <location>
        <begin position="363"/>
        <end position="383"/>
    </location>
</feature>
<dbReference type="EMBL" id="JYKN01000798">
    <property type="protein sequence ID" value="KKK23003.1"/>
    <property type="molecule type" value="Genomic_DNA"/>
</dbReference>
<dbReference type="VEuPathDB" id="FungiDB:P175DRAFT_0501105"/>
<comment type="caution">
    <text evidence="8">The sequence shown here is derived from an EMBL/GenBank/DDBJ whole genome shotgun (WGS) entry which is preliminary data.</text>
</comment>
<organism evidence="8 9">
    <name type="scientific">Aspergillus ochraceoroseus</name>
    <dbReference type="NCBI Taxonomy" id="138278"/>
    <lineage>
        <taxon>Eukaryota</taxon>
        <taxon>Fungi</taxon>
        <taxon>Dikarya</taxon>
        <taxon>Ascomycota</taxon>
        <taxon>Pezizomycotina</taxon>
        <taxon>Eurotiomycetes</taxon>
        <taxon>Eurotiomycetidae</taxon>
        <taxon>Eurotiales</taxon>
        <taxon>Aspergillaceae</taxon>
        <taxon>Aspergillus</taxon>
        <taxon>Aspergillus subgen. Nidulantes</taxon>
    </lineage>
</organism>
<keyword evidence="9" id="KW-1185">Reference proteome</keyword>
<evidence type="ECO:0000313" key="9">
    <source>
        <dbReference type="Proteomes" id="UP000034947"/>
    </source>
</evidence>
<feature type="transmembrane region" description="Helical" evidence="7">
    <location>
        <begin position="257"/>
        <end position="278"/>
    </location>
</feature>
<dbReference type="Pfam" id="PF10261">
    <property type="entry name" value="FIT"/>
    <property type="match status" value="1"/>
</dbReference>
<keyword evidence="6" id="KW-0444">Lipid biosynthesis</keyword>
<proteinExistence type="inferred from homology"/>
<keyword evidence="6" id="KW-1208">Phospholipid metabolism</keyword>
<dbReference type="GO" id="GO:0140042">
    <property type="term" value="P:lipid droplet formation"/>
    <property type="evidence" value="ECO:0007669"/>
    <property type="project" value="UniProtKB-UniRule"/>
</dbReference>
<keyword evidence="6" id="KW-0594">Phospholipid biosynthesis</keyword>
<dbReference type="PANTHER" id="PTHR42024:SF1">
    <property type="entry name" value="AMINO ACID PERMEASE_ SLC12A DOMAIN-CONTAINING PROTEIN"/>
    <property type="match status" value="1"/>
</dbReference>
<dbReference type="Proteomes" id="UP000034947">
    <property type="component" value="Unassembled WGS sequence"/>
</dbReference>
<comment type="subcellular location">
    <subcellularLocation>
        <location evidence="1 6">Endoplasmic reticulum membrane</location>
        <topology evidence="1 6">Multi-pass membrane protein</topology>
    </subcellularLocation>
</comment>
<dbReference type="AlphaFoldDB" id="A0A0F8UU43"/>
<keyword evidence="2 6" id="KW-0812">Transmembrane</keyword>
<keyword evidence="6" id="KW-0378">Hydrolase</keyword>
<dbReference type="OrthoDB" id="4838853at2759"/>
<evidence type="ECO:0000256" key="6">
    <source>
        <dbReference type="HAMAP-Rule" id="MF_03231"/>
    </source>
</evidence>
<evidence type="ECO:0000256" key="1">
    <source>
        <dbReference type="ARBA" id="ARBA00004477"/>
    </source>
</evidence>
<evidence type="ECO:0000256" key="2">
    <source>
        <dbReference type="ARBA" id="ARBA00022692"/>
    </source>
</evidence>
<dbReference type="GO" id="GO:0010945">
    <property type="term" value="F:coenzyme A diphosphatase activity"/>
    <property type="evidence" value="ECO:0007669"/>
    <property type="project" value="InterPro"/>
</dbReference>
<keyword evidence="4 6" id="KW-1133">Transmembrane helix</keyword>
<feature type="transmembrane region" description="Helical" evidence="7">
    <location>
        <begin position="80"/>
        <end position="105"/>
    </location>
</feature>
<comment type="catalytic activity">
    <reaction evidence="6">
        <text>(9Z)-octadecenoyl-CoA + H2O = S-(9Z-octadecenoyl)-4'-phosphopantetheine + adenosine 3',5'-bisphosphate + 2 H(+)</text>
        <dbReference type="Rhea" id="RHEA:65564"/>
        <dbReference type="ChEBI" id="CHEBI:15377"/>
        <dbReference type="ChEBI" id="CHEBI:15378"/>
        <dbReference type="ChEBI" id="CHEBI:57387"/>
        <dbReference type="ChEBI" id="CHEBI:58343"/>
        <dbReference type="ChEBI" id="CHEBI:156553"/>
    </reaction>
</comment>
<comment type="similarity">
    <text evidence="6">Belongs to the FIT family. Fungal FIT2B/SCS3 subfamily.</text>
</comment>
<protein>
    <recommendedName>
        <fullName evidence="6">Acyl-coenzyme A diphosphatase SCS3</fullName>
        <ecNumber evidence="6">3.6.1.-</ecNumber>
    </recommendedName>
    <alternativeName>
        <fullName evidence="6">FIT family protein SCS3</fullName>
    </alternativeName>
</protein>
<dbReference type="InterPro" id="IPR046400">
    <property type="entry name" value="SCS3"/>
</dbReference>
<dbReference type="PANTHER" id="PTHR42024">
    <property type="entry name" value="AMINO ACID PERMEASE_ SLC12A DOMAIN-CONTAINING PROTEIN"/>
    <property type="match status" value="1"/>
</dbReference>
<feature type="active site" evidence="6">
    <location>
        <position position="478"/>
    </location>
</feature>
<comment type="catalytic activity">
    <reaction evidence="6">
        <text>an acyl-CoA + H2O = an acyl-4'-phosphopantetheine + adenosine 3',5'-bisphosphate + 2 H(+)</text>
        <dbReference type="Rhea" id="RHEA:50044"/>
        <dbReference type="ChEBI" id="CHEBI:15377"/>
        <dbReference type="ChEBI" id="CHEBI:15378"/>
        <dbReference type="ChEBI" id="CHEBI:58342"/>
        <dbReference type="ChEBI" id="CHEBI:58343"/>
        <dbReference type="ChEBI" id="CHEBI:132023"/>
    </reaction>
</comment>
<evidence type="ECO:0000256" key="7">
    <source>
        <dbReference type="SAM" id="Phobius"/>
    </source>
</evidence>
<feature type="transmembrane region" description="Helical" evidence="7">
    <location>
        <begin position="21"/>
        <end position="46"/>
    </location>
</feature>
<evidence type="ECO:0000256" key="4">
    <source>
        <dbReference type="ARBA" id="ARBA00022989"/>
    </source>
</evidence>
<evidence type="ECO:0000256" key="3">
    <source>
        <dbReference type="ARBA" id="ARBA00022824"/>
    </source>
</evidence>
<keyword evidence="6" id="KW-0443">Lipid metabolism</keyword>
<feature type="transmembrane region" description="Helical" evidence="7">
    <location>
        <begin position="150"/>
        <end position="173"/>
    </location>
</feature>
<feature type="transmembrane region" description="Helical" evidence="7">
    <location>
        <begin position="304"/>
        <end position="323"/>
    </location>
</feature>
<feature type="transmembrane region" description="Helical" evidence="7">
    <location>
        <begin position="479"/>
        <end position="497"/>
    </location>
</feature>
<dbReference type="HAMAP" id="MF_03231">
    <property type="entry name" value="SCS3"/>
    <property type="match status" value="1"/>
</dbReference>
<keyword evidence="3 6" id="KW-0256">Endoplasmic reticulum</keyword>
<accession>A0A0F8UU43</accession>
<dbReference type="InterPro" id="IPR019388">
    <property type="entry name" value="FIT"/>
</dbReference>
<comment type="catalytic activity">
    <reaction evidence="6">
        <text>(5Z,8Z,11Z,14Z)-eicosatetraenoyl-CoA + H2O = S-(5Z,8Z,11Z,14Z-eicosatetraenoyl)-4'-phosphopantetheine + adenosine 3',5'-bisphosphate + 2 H(+)</text>
        <dbReference type="Rhea" id="RHEA:65568"/>
        <dbReference type="ChEBI" id="CHEBI:15377"/>
        <dbReference type="ChEBI" id="CHEBI:15378"/>
        <dbReference type="ChEBI" id="CHEBI:57368"/>
        <dbReference type="ChEBI" id="CHEBI:58343"/>
        <dbReference type="ChEBI" id="CHEBI:156554"/>
    </reaction>
</comment>
<feature type="transmembrane region" description="Helical" evidence="7">
    <location>
        <begin position="528"/>
        <end position="551"/>
    </location>
</feature>
<feature type="transmembrane region" description="Helical" evidence="7">
    <location>
        <begin position="126"/>
        <end position="144"/>
    </location>
</feature>
<comment type="catalytic activity">
    <reaction evidence="6">
        <text>hexadecanoyl-CoA + H2O = S-hexadecanoyl-4'-phosphopantetheine + adenosine 3',5'-bisphosphate + 2 H(+)</text>
        <dbReference type="Rhea" id="RHEA:50032"/>
        <dbReference type="ChEBI" id="CHEBI:15377"/>
        <dbReference type="ChEBI" id="CHEBI:15378"/>
        <dbReference type="ChEBI" id="CHEBI:57379"/>
        <dbReference type="ChEBI" id="CHEBI:58343"/>
        <dbReference type="ChEBI" id="CHEBI:132018"/>
    </reaction>
</comment>
<reference evidence="8 9" key="1">
    <citation type="submission" date="2015-02" db="EMBL/GenBank/DDBJ databases">
        <title>Draft Genome Sequences of Two Closely-Related Aflatoxigenic Aspergillus Species Obtained from the Cote d'Ivoire.</title>
        <authorList>
            <person name="Moore G.G."/>
            <person name="Beltz S.B."/>
            <person name="Mack B.M."/>
        </authorList>
    </citation>
    <scope>NUCLEOTIDE SEQUENCE [LARGE SCALE GENOMIC DNA]</scope>
    <source>
        <strain evidence="8 9">SRRC1432</strain>
    </source>
</reference>
<sequence length="571" mass="64080">MPAAAPSFEKLMQKSPRPTDHLAITLGPFFIVLFDLVVPCIIYYVWYNTHHHSHRENDCNASGPELPKCSPESHQINRHILGYAIVSFGIGELYILIARVCRLFLHPDECAPLLSRSRWELDATSWVYGVSMICALIPFVISSSQEMPILFLYSPAFLLGFLAILMLITLVPFRIPIGIDSQPRGTPLRPLIYYAAEDFMAVDFLQDRDFRIRYNLRYEQSKAFRRMLFALTLWWLFGVCVYLGSVSAVIWTLQFHYAFGLSLGVLFAFLGEGFLPLIRIPTMPPPPSSAATTTPPTRPFHPSAAVLLIYPATLILGSLFSVLSPTAQPASPQPSSATNPLPSHHQQHVAINYFARKDNIFNIYFVKVGWAWMTLAFATILLAHPASIQRPRRLLQAGLRYILVTTVWYSMTQWFLGPPIIDRSFVWSGGRCRRTMNSMGEMQTEGDSDEQRLGVYLTAATCKSAGGAWRGGHDVSGHVFLLVLITAALGFEVLGLMEAQAESDTGTGAAEKKQDSVGGWRKTWPVRFVGSVIALSWWMLLMTGIWFHTWFEKVRSLSRFFIATATATELS</sequence>
<dbReference type="EC" id="3.6.1.-" evidence="6"/>
<evidence type="ECO:0000313" key="8">
    <source>
        <dbReference type="EMBL" id="KKK23003.1"/>
    </source>
</evidence>
<evidence type="ECO:0000256" key="5">
    <source>
        <dbReference type="ARBA" id="ARBA00023136"/>
    </source>
</evidence>
<dbReference type="VEuPathDB" id="FungiDB:P175DRAFT_0478337"/>
<dbReference type="GO" id="GO:0008654">
    <property type="term" value="P:phospholipid biosynthetic process"/>
    <property type="evidence" value="ECO:0007669"/>
    <property type="project" value="UniProtKB-KW"/>
</dbReference>
<name>A0A0F8UU43_9EURO</name>